<dbReference type="OrthoDB" id="5396806at2759"/>
<feature type="compositionally biased region" description="Gly residues" evidence="16">
    <location>
        <begin position="1066"/>
        <end position="1084"/>
    </location>
</feature>
<keyword evidence="15" id="KW-0539">Nucleus</keyword>
<gene>
    <name evidence="18" type="ORF">Tdes44962_MAKER01397</name>
</gene>
<feature type="region of interest" description="Disordered" evidence="16">
    <location>
        <begin position="938"/>
        <end position="1088"/>
    </location>
</feature>
<evidence type="ECO:0000256" key="2">
    <source>
        <dbReference type="ARBA" id="ARBA00004496"/>
    </source>
</evidence>
<dbReference type="Proteomes" id="UP001138500">
    <property type="component" value="Unassembled WGS sequence"/>
</dbReference>
<evidence type="ECO:0000256" key="12">
    <source>
        <dbReference type="ARBA" id="ARBA00022895"/>
    </source>
</evidence>
<dbReference type="InterPro" id="IPR041803">
    <property type="entry name" value="DEF1_CUE"/>
</dbReference>
<feature type="compositionally biased region" description="Acidic residues" evidence="16">
    <location>
        <begin position="466"/>
        <end position="476"/>
    </location>
</feature>
<keyword evidence="10" id="KW-0833">Ubl conjugation pathway</keyword>
<dbReference type="GO" id="GO:0005737">
    <property type="term" value="C:cytoplasm"/>
    <property type="evidence" value="ECO:0007669"/>
    <property type="project" value="UniProtKB-SubCell"/>
</dbReference>
<keyword evidence="13" id="KW-0238">DNA-binding</keyword>
<feature type="compositionally biased region" description="Basic and acidic residues" evidence="16">
    <location>
        <begin position="766"/>
        <end position="781"/>
    </location>
</feature>
<evidence type="ECO:0000256" key="16">
    <source>
        <dbReference type="SAM" id="MobiDB-lite"/>
    </source>
</evidence>
<reference evidence="18 19" key="2">
    <citation type="journal article" date="2021" name="Curr. Genet.">
        <title>Genetic response to nitrogen starvation in the aggressive Eucalyptus foliar pathogen Teratosphaeria destructans.</title>
        <authorList>
            <person name="Havenga M."/>
            <person name="Wingfield B.D."/>
            <person name="Wingfield M.J."/>
            <person name="Dreyer L.L."/>
            <person name="Roets F."/>
            <person name="Aylward J."/>
        </authorList>
    </citation>
    <scope>NUCLEOTIDE SEQUENCE [LARGE SCALE GENOMIC DNA]</scope>
    <source>
        <strain evidence="18">CMW44962</strain>
    </source>
</reference>
<evidence type="ECO:0000256" key="14">
    <source>
        <dbReference type="ARBA" id="ARBA00023204"/>
    </source>
</evidence>
<dbReference type="PROSITE" id="PS51140">
    <property type="entry name" value="CUE"/>
    <property type="match status" value="1"/>
</dbReference>
<evidence type="ECO:0000256" key="7">
    <source>
        <dbReference type="ARBA" id="ARBA00022490"/>
    </source>
</evidence>
<feature type="domain" description="CUE" evidence="17">
    <location>
        <begin position="61"/>
        <end position="104"/>
    </location>
</feature>
<feature type="region of interest" description="Disordered" evidence="16">
    <location>
        <begin position="725"/>
        <end position="789"/>
    </location>
</feature>
<dbReference type="CDD" id="cd14368">
    <property type="entry name" value="CUE_DEF1_like"/>
    <property type="match status" value="1"/>
</dbReference>
<dbReference type="GO" id="GO:0043130">
    <property type="term" value="F:ubiquitin binding"/>
    <property type="evidence" value="ECO:0007669"/>
    <property type="project" value="InterPro"/>
</dbReference>
<evidence type="ECO:0000256" key="3">
    <source>
        <dbReference type="ARBA" id="ARBA00004574"/>
    </source>
</evidence>
<feature type="compositionally biased region" description="Low complexity" evidence="16">
    <location>
        <begin position="588"/>
        <end position="601"/>
    </location>
</feature>
<evidence type="ECO:0000256" key="10">
    <source>
        <dbReference type="ARBA" id="ARBA00022786"/>
    </source>
</evidence>
<accession>A0A9W7W6U1</accession>
<feature type="compositionally biased region" description="Gly residues" evidence="16">
    <location>
        <begin position="20"/>
        <end position="29"/>
    </location>
</feature>
<feature type="region of interest" description="Disordered" evidence="16">
    <location>
        <begin position="802"/>
        <end position="867"/>
    </location>
</feature>
<feature type="compositionally biased region" description="Polar residues" evidence="16">
    <location>
        <begin position="220"/>
        <end position="229"/>
    </location>
</feature>
<feature type="compositionally biased region" description="Low complexity" evidence="16">
    <location>
        <begin position="1030"/>
        <end position="1043"/>
    </location>
</feature>
<evidence type="ECO:0000256" key="5">
    <source>
        <dbReference type="ARBA" id="ARBA00020536"/>
    </source>
</evidence>
<organism evidence="18 19">
    <name type="scientific">Teratosphaeria destructans</name>
    <dbReference type="NCBI Taxonomy" id="418781"/>
    <lineage>
        <taxon>Eukaryota</taxon>
        <taxon>Fungi</taxon>
        <taxon>Dikarya</taxon>
        <taxon>Ascomycota</taxon>
        <taxon>Pezizomycotina</taxon>
        <taxon>Dothideomycetes</taxon>
        <taxon>Dothideomycetidae</taxon>
        <taxon>Mycosphaerellales</taxon>
        <taxon>Teratosphaeriaceae</taxon>
        <taxon>Teratosphaeria</taxon>
    </lineage>
</organism>
<feature type="region of interest" description="Disordered" evidence="16">
    <location>
        <begin position="537"/>
        <end position="608"/>
    </location>
</feature>
<evidence type="ECO:0000313" key="18">
    <source>
        <dbReference type="EMBL" id="KAH9844850.1"/>
    </source>
</evidence>
<feature type="compositionally biased region" description="Low complexity" evidence="16">
    <location>
        <begin position="943"/>
        <end position="953"/>
    </location>
</feature>
<evidence type="ECO:0000256" key="6">
    <source>
        <dbReference type="ARBA" id="ARBA00022454"/>
    </source>
</evidence>
<feature type="compositionally biased region" description="Polar residues" evidence="16">
    <location>
        <begin position="501"/>
        <end position="511"/>
    </location>
</feature>
<feature type="compositionally biased region" description="Low complexity" evidence="16">
    <location>
        <begin position="313"/>
        <end position="327"/>
    </location>
</feature>
<dbReference type="InterPro" id="IPR051833">
    <property type="entry name" value="TC-DDR_regulator"/>
</dbReference>
<feature type="compositionally biased region" description="Low complexity" evidence="16">
    <location>
        <begin position="408"/>
        <end position="417"/>
    </location>
</feature>
<feature type="compositionally biased region" description="Low complexity" evidence="16">
    <location>
        <begin position="967"/>
        <end position="977"/>
    </location>
</feature>
<evidence type="ECO:0000256" key="11">
    <source>
        <dbReference type="ARBA" id="ARBA00022843"/>
    </source>
</evidence>
<sequence length="1113" mass="116512">MSEVDTQRPPSTRGRSTTRGRGGFRGGPRGSRKAPNGSLEAPSAAEESFEDQGELGEMKKKYAAELSMLKDMFPDWTDTDLVFALQESDGDITSTVDKITQGNVSQFAEVKKPKDRARSKVKEEPATAGAADKPSMRGGRGRGGFESARGGRGRGADRGRGGFRGGRGGHATTNGTSKDTAAASIPTTESTAWDTPTTAEAANGGWDSAAPDTAKEVNADASQGQSSWGSTAPEEATPAATSEGLKSSLIPEGGAKKSWASMFAQSKPPAAPPKQAAAAIQPPVQEQAPVLPQEAPEVLKQQEVQPVSSAQDLPPAVEELPLAPAIADTTLEQPPTIETPDAMKEAENISLAPTQQIPLTEENVEHLPDESHGPATQTVASTTGSVDTRNLTPLPGQQAPIGSRPPMGGYAASAHRAAGGGGRSASFQRKLQLQEQQEAVVLPGHNAVERAAVQFGSMGLNGEPGLDVDEDREEPETQQALQHSPPAQPRASLPPAPKQVQEATATDSLPTPKQAPGLPPASQLNQQQMQEATIAPGLTQDQNQMNPSYNQYSRYGQSAMQQDSGAQQKPYDPFGHQAAQPNQFDQYGSQQAHQQGQQSHAGGFGGLSSTSNDYSQYYTANDQQRNAYNQYYGGAGYGPQDTRAHQQQHAQHDGSVFSQQRSASGFGAGPNESAYGNQVHQQVSNLILEETEGSLVAARDETERKAIIEEMARLKLAEQAPSKKMPNKLLLPSSAPRSCPSWSESIGSTRADPPVQLRHPCQGMSEQRDTSDRWREDRDSPALKSPLPKIYLNNAFSNVPQQAQSRFSEAPGSGQNTPNPLATGQSHQQQHQQQASAPGNQQAQQHSMHQQQAPGHQQQGAGGYGYPYGHPYYQSPYQQAYQNQFGGYGQPTAGAGGYGGGYPNKAGGMYGGGPSAYGMGSHTSYDQHSASPANAGAFGQNQGSSMRSASGISSGLGGGLDEYGRGSAQSSSHQSSAFGMTDPFARTASGFGGQGGYQQQNMTGPEDSLKPFDASKSGPSPALGQPGRPGSAANSAQGSNQSGLPPPQSQHSGFGGYPGFPSQGNQYGGLGGLGGHQQGAGQGAYGSAYGAGNFSQYGSYGSRGGWGSNYGAH</sequence>
<feature type="region of interest" description="Disordered" evidence="16">
    <location>
        <begin position="1"/>
        <end position="56"/>
    </location>
</feature>
<keyword evidence="9" id="KW-0227">DNA damage</keyword>
<dbReference type="Pfam" id="PF02845">
    <property type="entry name" value="CUE"/>
    <property type="match status" value="1"/>
</dbReference>
<keyword evidence="7" id="KW-0963">Cytoplasm</keyword>
<feature type="compositionally biased region" description="Polar residues" evidence="16">
    <location>
        <begin position="539"/>
        <end position="567"/>
    </location>
</feature>
<dbReference type="GO" id="GO:0005634">
    <property type="term" value="C:nucleus"/>
    <property type="evidence" value="ECO:0007669"/>
    <property type="project" value="UniProtKB-SubCell"/>
</dbReference>
<evidence type="ECO:0000313" key="19">
    <source>
        <dbReference type="Proteomes" id="UP001138500"/>
    </source>
</evidence>
<feature type="compositionally biased region" description="Low complexity" evidence="16">
    <location>
        <begin position="824"/>
        <end position="859"/>
    </location>
</feature>
<evidence type="ECO:0000256" key="4">
    <source>
        <dbReference type="ARBA" id="ARBA00005491"/>
    </source>
</evidence>
<evidence type="ECO:0000256" key="13">
    <source>
        <dbReference type="ARBA" id="ARBA00023125"/>
    </source>
</evidence>
<comment type="caution">
    <text evidence="18">The sequence shown here is derived from an EMBL/GenBank/DDBJ whole genome shotgun (WGS) entry which is preliminary data.</text>
</comment>
<protein>
    <recommendedName>
        <fullName evidence="5">RNA polymerase II degradation factor 1</fullName>
    </recommendedName>
</protein>
<evidence type="ECO:0000256" key="15">
    <source>
        <dbReference type="ARBA" id="ARBA00023242"/>
    </source>
</evidence>
<reference evidence="18 19" key="1">
    <citation type="journal article" date="2018" name="IMA Fungus">
        <title>IMA Genome-F 10: Nine draft genome sequences of Claviceps purpurea s.lat., including C. arundinis, C. humidiphila, and C. cf. spartinae, pseudomolecules for the pitch canker pathogen Fusarium circinatum, draft genome of Davidsoniella eucalypti, Grosmannia galeiformis, Quambalaria eucalypti, and Teratosphaeria destructans.</title>
        <authorList>
            <person name="Wingfield B.D."/>
            <person name="Liu M."/>
            <person name="Nguyen H.D."/>
            <person name="Lane F.A."/>
            <person name="Morgan S.W."/>
            <person name="De Vos L."/>
            <person name="Wilken P.M."/>
            <person name="Duong T.A."/>
            <person name="Aylward J."/>
            <person name="Coetzee M.P."/>
            <person name="Dadej K."/>
            <person name="De Beer Z.W."/>
            <person name="Findlay W."/>
            <person name="Havenga M."/>
            <person name="Kolarik M."/>
            <person name="Menzies J.G."/>
            <person name="Naidoo K."/>
            <person name="Pochopski O."/>
            <person name="Shoukouhi P."/>
            <person name="Santana Q.C."/>
            <person name="Seifert K.A."/>
            <person name="Soal N."/>
            <person name="Steenkamp E.T."/>
            <person name="Tatham C.T."/>
            <person name="van der Nest M.A."/>
            <person name="Wingfield M.J."/>
        </authorList>
    </citation>
    <scope>NUCLEOTIDE SEQUENCE [LARGE SCALE GENOMIC DNA]</scope>
    <source>
        <strain evidence="18">CMW44962</strain>
    </source>
</reference>
<evidence type="ECO:0000256" key="9">
    <source>
        <dbReference type="ARBA" id="ARBA00022763"/>
    </source>
</evidence>
<evidence type="ECO:0000259" key="17">
    <source>
        <dbReference type="PROSITE" id="PS51140"/>
    </source>
</evidence>
<comment type="subcellular location">
    <subcellularLocation>
        <location evidence="3">Chromosome</location>
        <location evidence="3">Telomere</location>
    </subcellularLocation>
    <subcellularLocation>
        <location evidence="2">Cytoplasm</location>
    </subcellularLocation>
    <subcellularLocation>
        <location evidence="1">Nucleus</location>
    </subcellularLocation>
</comment>
<dbReference type="PANTHER" id="PTHR16308">
    <property type="entry name" value="UBIQUITIN ASSOCIATED PROTEIN 2-LIKE/LINGERER"/>
    <property type="match status" value="1"/>
</dbReference>
<feature type="region of interest" description="Disordered" evidence="16">
    <location>
        <begin position="107"/>
        <end position="431"/>
    </location>
</feature>
<dbReference type="GO" id="GO:0003677">
    <property type="term" value="F:DNA binding"/>
    <property type="evidence" value="ECO:0007669"/>
    <property type="project" value="UniProtKB-KW"/>
</dbReference>
<feature type="compositionally biased region" description="Basic and acidic residues" evidence="16">
    <location>
        <begin position="109"/>
        <end position="125"/>
    </location>
</feature>
<keyword evidence="19" id="KW-1185">Reference proteome</keyword>
<dbReference type="EMBL" id="RIBY02000224">
    <property type="protein sequence ID" value="KAH9844850.1"/>
    <property type="molecule type" value="Genomic_DNA"/>
</dbReference>
<dbReference type="GO" id="GO:0006281">
    <property type="term" value="P:DNA repair"/>
    <property type="evidence" value="ECO:0007669"/>
    <property type="project" value="UniProtKB-KW"/>
</dbReference>
<feature type="region of interest" description="Disordered" evidence="16">
    <location>
        <begin position="629"/>
        <end position="675"/>
    </location>
</feature>
<feature type="compositionally biased region" description="Polar residues" evidence="16">
    <location>
        <begin position="171"/>
        <end position="200"/>
    </location>
</feature>
<keyword evidence="6" id="KW-0158">Chromosome</keyword>
<feature type="compositionally biased region" description="Basic and acidic residues" evidence="16">
    <location>
        <begin position="363"/>
        <end position="372"/>
    </location>
</feature>
<dbReference type="AlphaFoldDB" id="A0A9W7W6U1"/>
<feature type="compositionally biased region" description="Polar residues" evidence="16">
    <location>
        <begin position="802"/>
        <end position="823"/>
    </location>
</feature>
<feature type="compositionally biased region" description="Polar residues" evidence="16">
    <location>
        <begin position="374"/>
        <end position="391"/>
    </location>
</feature>
<dbReference type="PANTHER" id="PTHR16308:SF13">
    <property type="entry name" value="PROTEIN LINGERER"/>
    <property type="match status" value="1"/>
</dbReference>
<keyword evidence="8" id="KW-0597">Phosphoprotein</keyword>
<keyword evidence="11" id="KW-0832">Ubl conjugation</keyword>
<feature type="compositionally biased region" description="Low complexity" evidence="16">
    <location>
        <begin position="8"/>
        <end position="19"/>
    </location>
</feature>
<evidence type="ECO:0000256" key="1">
    <source>
        <dbReference type="ARBA" id="ARBA00004123"/>
    </source>
</evidence>
<feature type="compositionally biased region" description="Low complexity" evidence="16">
    <location>
        <begin position="230"/>
        <end position="243"/>
    </location>
</feature>
<name>A0A9W7W6U1_9PEZI</name>
<feature type="region of interest" description="Disordered" evidence="16">
    <location>
        <begin position="453"/>
        <end position="524"/>
    </location>
</feature>
<dbReference type="InterPro" id="IPR003892">
    <property type="entry name" value="CUE"/>
</dbReference>
<feature type="compositionally biased region" description="Polar residues" evidence="16">
    <location>
        <begin position="302"/>
        <end position="311"/>
    </location>
</feature>
<comment type="similarity">
    <text evidence="4">Belongs to the DEF1 family.</text>
</comment>
<feature type="compositionally biased region" description="Low complexity" evidence="16">
    <location>
        <begin position="264"/>
        <end position="289"/>
    </location>
</feature>
<proteinExistence type="inferred from homology"/>
<keyword evidence="12" id="KW-0779">Telomere</keyword>
<keyword evidence="14" id="KW-0234">DNA repair</keyword>
<evidence type="ECO:0000256" key="8">
    <source>
        <dbReference type="ARBA" id="ARBA00022553"/>
    </source>
</evidence>
<feature type="compositionally biased region" description="Pro residues" evidence="16">
    <location>
        <begin position="486"/>
        <end position="497"/>
    </location>
</feature>
<dbReference type="GO" id="GO:0000781">
    <property type="term" value="C:chromosome, telomeric region"/>
    <property type="evidence" value="ECO:0007669"/>
    <property type="project" value="UniProtKB-SubCell"/>
</dbReference>